<dbReference type="AlphaFoldDB" id="A0A7S2B422"/>
<gene>
    <name evidence="2" type="ORF">FPAR1323_LOCUS1813</name>
</gene>
<name>A0A7S2B422_9STRA</name>
<evidence type="ECO:0000256" key="1">
    <source>
        <dbReference type="SAM" id="MobiDB-lite"/>
    </source>
</evidence>
<protein>
    <submittedName>
        <fullName evidence="2">Uncharacterized protein</fullName>
    </submittedName>
</protein>
<feature type="region of interest" description="Disordered" evidence="1">
    <location>
        <begin position="351"/>
        <end position="378"/>
    </location>
</feature>
<sequence>MADNFHPNAGFARQQWVVRCVRPHPVSGEASYLPIIPLRHGFAPYDYRNKYVRLDARHLKPFSPPAVGDGPRQTTVVGTQILASKYLTSLDLSCHEYNQAEAAQAAAQNREPKLYRVVHDYIMAAPCLADLAGRDAKKFVTKLTGLLMDFDPCVGRASGSGVVGIALGTWDTVSQTSPTYALAPVPGQVAGEVIREGGEASPCSNGRGGAHVEFVVSHLVPCYAEGDGRAADDWQWGAWTHHPCAVRYKTWLLDVLRDSGVEDRILKCVHPRADKSSIYIQTCILDAMQRTEHYNEVVRDRHLPPPAVLCYTDIDEIIEKLCYGPLQGLSRSDGGLTLTYIAENADRMFNSGVNPEHAAREPPGSPGTLQGGAHGSAAWQEWRDEIGGRPARVVQVSYFCGRPGGLPRTAMETLDTWWMPGPRPEP</sequence>
<accession>A0A7S2B422</accession>
<reference evidence="2" key="1">
    <citation type="submission" date="2021-01" db="EMBL/GenBank/DDBJ databases">
        <authorList>
            <person name="Corre E."/>
            <person name="Pelletier E."/>
            <person name="Niang G."/>
            <person name="Scheremetjew M."/>
            <person name="Finn R."/>
            <person name="Kale V."/>
            <person name="Holt S."/>
            <person name="Cochrane G."/>
            <person name="Meng A."/>
            <person name="Brown T."/>
            <person name="Cohen L."/>
        </authorList>
    </citation>
    <scope>NUCLEOTIDE SEQUENCE</scope>
    <source>
        <strain evidence="2">RCC1693</strain>
    </source>
</reference>
<dbReference type="EMBL" id="HBGT01003252">
    <property type="protein sequence ID" value="CAD9385969.1"/>
    <property type="molecule type" value="Transcribed_RNA"/>
</dbReference>
<proteinExistence type="predicted"/>
<organism evidence="2">
    <name type="scientific">Florenciella parvula</name>
    <dbReference type="NCBI Taxonomy" id="236787"/>
    <lineage>
        <taxon>Eukaryota</taxon>
        <taxon>Sar</taxon>
        <taxon>Stramenopiles</taxon>
        <taxon>Ochrophyta</taxon>
        <taxon>Dictyochophyceae</taxon>
        <taxon>Florenciellales</taxon>
        <taxon>Florenciella</taxon>
    </lineage>
</organism>
<evidence type="ECO:0000313" key="2">
    <source>
        <dbReference type="EMBL" id="CAD9385969.1"/>
    </source>
</evidence>